<reference evidence="8" key="2">
    <citation type="journal article" date="2021" name="Syst. Appl. Microbiol.">
        <title>Roseomonas hellenica sp. nov., isolated from roots of wild-growing Alkanna tinctoria.</title>
        <authorList>
            <person name="Rat A."/>
            <person name="Naranjo H.D."/>
            <person name="Lebbe L."/>
            <person name="Cnockaert M."/>
            <person name="Krigas N."/>
            <person name="Grigoriadou K."/>
            <person name="Maloupa E."/>
            <person name="Willems A."/>
        </authorList>
    </citation>
    <scope>NUCLEOTIDE SEQUENCE</scope>
    <source>
        <strain evidence="8">LMG 31231</strain>
    </source>
</reference>
<dbReference type="InterPro" id="IPR016185">
    <property type="entry name" value="PreATP-grasp_dom_sf"/>
</dbReference>
<dbReference type="SMART" id="SM00878">
    <property type="entry name" value="Biotin_carb_C"/>
    <property type="match status" value="1"/>
</dbReference>
<dbReference type="PROSITE" id="PS00867">
    <property type="entry name" value="CPSASE_2"/>
    <property type="match status" value="1"/>
</dbReference>
<evidence type="ECO:0000256" key="5">
    <source>
        <dbReference type="PROSITE-ProRule" id="PRU00409"/>
    </source>
</evidence>
<dbReference type="Pfam" id="PF02786">
    <property type="entry name" value="CPSase_L_D2"/>
    <property type="match status" value="1"/>
</dbReference>
<protein>
    <submittedName>
        <fullName evidence="8">ATP-grasp domain-containing protein</fullName>
    </submittedName>
</protein>
<dbReference type="PROSITE" id="PS50975">
    <property type="entry name" value="ATP_GRASP"/>
    <property type="match status" value="1"/>
</dbReference>
<keyword evidence="9" id="KW-1185">Reference proteome</keyword>
<dbReference type="PROSITE" id="PS00866">
    <property type="entry name" value="CPSASE_1"/>
    <property type="match status" value="1"/>
</dbReference>
<keyword evidence="3 5" id="KW-0067">ATP-binding</keyword>
<dbReference type="PANTHER" id="PTHR18866:SF33">
    <property type="entry name" value="METHYLCROTONOYL-COA CARBOXYLASE SUBUNIT ALPHA, MITOCHONDRIAL-RELATED"/>
    <property type="match status" value="1"/>
</dbReference>
<dbReference type="SUPFAM" id="SSF56059">
    <property type="entry name" value="Glutathione synthetase ATP-binding domain-like"/>
    <property type="match status" value="1"/>
</dbReference>
<dbReference type="InterPro" id="IPR011761">
    <property type="entry name" value="ATP-grasp"/>
</dbReference>
<organism evidence="8 9">
    <name type="scientific">Neoroseomonas soli</name>
    <dbReference type="NCBI Taxonomy" id="1081025"/>
    <lineage>
        <taxon>Bacteria</taxon>
        <taxon>Pseudomonadati</taxon>
        <taxon>Pseudomonadota</taxon>
        <taxon>Alphaproteobacteria</taxon>
        <taxon>Acetobacterales</taxon>
        <taxon>Acetobacteraceae</taxon>
        <taxon>Neoroseomonas</taxon>
    </lineage>
</organism>
<feature type="domain" description="ATP-grasp" evidence="6">
    <location>
        <begin position="124"/>
        <end position="321"/>
    </location>
</feature>
<evidence type="ECO:0000256" key="3">
    <source>
        <dbReference type="ARBA" id="ARBA00022840"/>
    </source>
</evidence>
<reference evidence="8" key="1">
    <citation type="submission" date="2020-01" db="EMBL/GenBank/DDBJ databases">
        <authorList>
            <person name="Rat A."/>
        </authorList>
    </citation>
    <scope>NUCLEOTIDE SEQUENCE</scope>
    <source>
        <strain evidence="8">LMG 31231</strain>
    </source>
</reference>
<dbReference type="GO" id="GO:0046872">
    <property type="term" value="F:metal ion binding"/>
    <property type="evidence" value="ECO:0007669"/>
    <property type="project" value="InterPro"/>
</dbReference>
<keyword evidence="1" id="KW-0436">Ligase</keyword>
<keyword evidence="4" id="KW-0092">Biotin</keyword>
<dbReference type="PROSITE" id="PS50979">
    <property type="entry name" value="BC"/>
    <property type="match status" value="1"/>
</dbReference>
<dbReference type="Pfam" id="PF00289">
    <property type="entry name" value="Biotin_carb_N"/>
    <property type="match status" value="1"/>
</dbReference>
<dbReference type="SUPFAM" id="SSF51246">
    <property type="entry name" value="Rudiment single hybrid motif"/>
    <property type="match status" value="1"/>
</dbReference>
<dbReference type="InterPro" id="IPR011054">
    <property type="entry name" value="Rudment_hybrid_motif"/>
</dbReference>
<evidence type="ECO:0000256" key="2">
    <source>
        <dbReference type="ARBA" id="ARBA00022741"/>
    </source>
</evidence>
<dbReference type="Gene3D" id="3.30.470.20">
    <property type="entry name" value="ATP-grasp fold, B domain"/>
    <property type="match status" value="1"/>
</dbReference>
<dbReference type="RefSeq" id="WP_338150888.1">
    <property type="nucleotide sequence ID" value="NZ_JAAEDM010000007.1"/>
</dbReference>
<dbReference type="Proteomes" id="UP001138751">
    <property type="component" value="Unassembled WGS sequence"/>
</dbReference>
<name>A0A9X9WTJ7_9PROT</name>
<dbReference type="GO" id="GO:0005524">
    <property type="term" value="F:ATP binding"/>
    <property type="evidence" value="ECO:0007669"/>
    <property type="project" value="UniProtKB-UniRule"/>
</dbReference>
<dbReference type="EMBL" id="JAAEDM010000007">
    <property type="protein sequence ID" value="MBR0670476.1"/>
    <property type="molecule type" value="Genomic_DNA"/>
</dbReference>
<dbReference type="PANTHER" id="PTHR18866">
    <property type="entry name" value="CARBOXYLASE:PYRUVATE/ACETYL-COA/PROPIONYL-COA CARBOXYLASE"/>
    <property type="match status" value="1"/>
</dbReference>
<dbReference type="InterPro" id="IPR050856">
    <property type="entry name" value="Biotin_carboxylase_complex"/>
</dbReference>
<evidence type="ECO:0000259" key="7">
    <source>
        <dbReference type="PROSITE" id="PS50979"/>
    </source>
</evidence>
<gene>
    <name evidence="8" type="ORF">GXW76_04770</name>
</gene>
<evidence type="ECO:0000313" key="8">
    <source>
        <dbReference type="EMBL" id="MBR0670476.1"/>
    </source>
</evidence>
<evidence type="ECO:0000256" key="1">
    <source>
        <dbReference type="ARBA" id="ARBA00022598"/>
    </source>
</evidence>
<dbReference type="InterPro" id="IPR011764">
    <property type="entry name" value="Biotin_carboxylation_dom"/>
</dbReference>
<keyword evidence="2 5" id="KW-0547">Nucleotide-binding</keyword>
<dbReference type="GO" id="GO:0016874">
    <property type="term" value="F:ligase activity"/>
    <property type="evidence" value="ECO:0007669"/>
    <property type="project" value="UniProtKB-KW"/>
</dbReference>
<sequence>MTVPPFRTILIANRGAVASRVVRAVHRLGIRAVAVHSDADAGAPYLTEADEAIRIGPPPVRESYLNQDAILEAARRCGADAIHPGYGFLSENEEFARRVEAAGMTFIGPSPRHIGAMGQKTRAREIMAANGFPVAPGSGLLPPDPDRILAAAREIGFPVMVKPTAGGGGIGMAVAKDEATLQRTIERARSAAERSFADGGVYLERYFELARHVEIQLLGDRHGRVRHLFERDCSLQRRHQKIIEEAPAPLLPRAAVAEIAELAANALQRLGYDNIGTVEMLLSADGSFGFLEVNTRLQVEHAVTEMVTGVDLVASQIRSAAGEPIDAILPANLHPKGHAIEARIYAEDPKRFLPSPGRLDRFDLPAGSSWRIETGFREGMEVTPFYDPMIAKVVAHESTRGDAIRSLRELLSATRIEGVKTNVPFLMAALDDERFVTGKVHTGLSSDIHIG</sequence>
<feature type="domain" description="Biotin carboxylation" evidence="7">
    <location>
        <begin position="5"/>
        <end position="450"/>
    </location>
</feature>
<accession>A0A9X9WTJ7</accession>
<dbReference type="Pfam" id="PF02785">
    <property type="entry name" value="Biotin_carb_C"/>
    <property type="match status" value="1"/>
</dbReference>
<dbReference type="InterPro" id="IPR005481">
    <property type="entry name" value="BC-like_N"/>
</dbReference>
<dbReference type="AlphaFoldDB" id="A0A9X9WTJ7"/>
<dbReference type="InterPro" id="IPR005479">
    <property type="entry name" value="CPAse_ATP-bd"/>
</dbReference>
<proteinExistence type="predicted"/>
<evidence type="ECO:0000259" key="6">
    <source>
        <dbReference type="PROSITE" id="PS50975"/>
    </source>
</evidence>
<comment type="caution">
    <text evidence="8">The sequence shown here is derived from an EMBL/GenBank/DDBJ whole genome shotgun (WGS) entry which is preliminary data.</text>
</comment>
<dbReference type="InterPro" id="IPR005482">
    <property type="entry name" value="Biotin_COase_C"/>
</dbReference>
<dbReference type="SUPFAM" id="SSF52440">
    <property type="entry name" value="PreATP-grasp domain"/>
    <property type="match status" value="1"/>
</dbReference>
<evidence type="ECO:0000256" key="4">
    <source>
        <dbReference type="ARBA" id="ARBA00023267"/>
    </source>
</evidence>
<evidence type="ECO:0000313" key="9">
    <source>
        <dbReference type="Proteomes" id="UP001138751"/>
    </source>
</evidence>